<gene>
    <name evidence="2" type="ORF">ElyMa_005827700</name>
</gene>
<accession>A0AAV4FYZ4</accession>
<dbReference type="Proteomes" id="UP000762676">
    <property type="component" value="Unassembled WGS sequence"/>
</dbReference>
<protein>
    <submittedName>
        <fullName evidence="2">Multidrug resistance-associated protein 1</fullName>
    </submittedName>
</protein>
<sequence>MGVSSFYRTGSGDHAPNVPAGERTPLLGTSTGKHSGPADVTFDIPPKSGSEAKVPQDSKKGELPASLFKAMAKIYGFDLLKAHLCKLIYDLLQFVNPILL</sequence>
<feature type="non-terminal residue" evidence="2">
    <location>
        <position position="100"/>
    </location>
</feature>
<dbReference type="AlphaFoldDB" id="A0AAV4FYZ4"/>
<keyword evidence="3" id="KW-1185">Reference proteome</keyword>
<feature type="region of interest" description="Disordered" evidence="1">
    <location>
        <begin position="1"/>
        <end position="58"/>
    </location>
</feature>
<reference evidence="2 3" key="1">
    <citation type="journal article" date="2021" name="Elife">
        <title>Chloroplast acquisition without the gene transfer in kleptoplastic sea slugs, Plakobranchus ocellatus.</title>
        <authorList>
            <person name="Maeda T."/>
            <person name="Takahashi S."/>
            <person name="Yoshida T."/>
            <person name="Shimamura S."/>
            <person name="Takaki Y."/>
            <person name="Nagai Y."/>
            <person name="Toyoda A."/>
            <person name="Suzuki Y."/>
            <person name="Arimoto A."/>
            <person name="Ishii H."/>
            <person name="Satoh N."/>
            <person name="Nishiyama T."/>
            <person name="Hasebe M."/>
            <person name="Maruyama T."/>
            <person name="Minagawa J."/>
            <person name="Obokata J."/>
            <person name="Shigenobu S."/>
        </authorList>
    </citation>
    <scope>NUCLEOTIDE SEQUENCE [LARGE SCALE GENOMIC DNA]</scope>
</reference>
<name>A0AAV4FYZ4_9GAST</name>
<evidence type="ECO:0000313" key="2">
    <source>
        <dbReference type="EMBL" id="GFR77571.1"/>
    </source>
</evidence>
<evidence type="ECO:0000313" key="3">
    <source>
        <dbReference type="Proteomes" id="UP000762676"/>
    </source>
</evidence>
<organism evidence="2 3">
    <name type="scientific">Elysia marginata</name>
    <dbReference type="NCBI Taxonomy" id="1093978"/>
    <lineage>
        <taxon>Eukaryota</taxon>
        <taxon>Metazoa</taxon>
        <taxon>Spiralia</taxon>
        <taxon>Lophotrochozoa</taxon>
        <taxon>Mollusca</taxon>
        <taxon>Gastropoda</taxon>
        <taxon>Heterobranchia</taxon>
        <taxon>Euthyneura</taxon>
        <taxon>Panpulmonata</taxon>
        <taxon>Sacoglossa</taxon>
        <taxon>Placobranchoidea</taxon>
        <taxon>Plakobranchidae</taxon>
        <taxon>Elysia</taxon>
    </lineage>
</organism>
<dbReference type="EMBL" id="BMAT01011701">
    <property type="protein sequence ID" value="GFR77571.1"/>
    <property type="molecule type" value="Genomic_DNA"/>
</dbReference>
<evidence type="ECO:0000256" key="1">
    <source>
        <dbReference type="SAM" id="MobiDB-lite"/>
    </source>
</evidence>
<proteinExistence type="predicted"/>
<comment type="caution">
    <text evidence="2">The sequence shown here is derived from an EMBL/GenBank/DDBJ whole genome shotgun (WGS) entry which is preliminary data.</text>
</comment>